<evidence type="ECO:0000313" key="2">
    <source>
        <dbReference type="EMBL" id="AUM13656.1"/>
    </source>
</evidence>
<proteinExistence type="predicted"/>
<keyword evidence="3" id="KW-1185">Reference proteome</keyword>
<feature type="transmembrane region" description="Helical" evidence="1">
    <location>
        <begin position="232"/>
        <end position="250"/>
    </location>
</feature>
<dbReference type="OrthoDB" id="7053422at2"/>
<feature type="transmembrane region" description="Helical" evidence="1">
    <location>
        <begin position="357"/>
        <end position="380"/>
    </location>
</feature>
<feature type="transmembrane region" description="Helical" evidence="1">
    <location>
        <begin position="141"/>
        <end position="162"/>
    </location>
</feature>
<name>A0A2K9LMS1_9GAMM</name>
<feature type="transmembrane region" description="Helical" evidence="1">
    <location>
        <begin position="197"/>
        <end position="220"/>
    </location>
</feature>
<dbReference type="KEGG" id="kak:Kalk_15025"/>
<reference evidence="3" key="1">
    <citation type="submission" date="2017-08" db="EMBL/GenBank/DDBJ databases">
        <title>Direct submision.</title>
        <authorList>
            <person name="Kim S.-J."/>
            <person name="Rhee S.-K."/>
        </authorList>
    </citation>
    <scope>NUCLEOTIDE SEQUENCE [LARGE SCALE GENOMIC DNA]</scope>
    <source>
        <strain evidence="3">GI5</strain>
    </source>
</reference>
<feature type="transmembrane region" description="Helical" evidence="1">
    <location>
        <begin position="387"/>
        <end position="407"/>
    </location>
</feature>
<dbReference type="EMBL" id="CP022684">
    <property type="protein sequence ID" value="AUM13656.1"/>
    <property type="molecule type" value="Genomic_DNA"/>
</dbReference>
<feature type="transmembrane region" description="Helical" evidence="1">
    <location>
        <begin position="331"/>
        <end position="351"/>
    </location>
</feature>
<organism evidence="2 3">
    <name type="scientific">Ketobacter alkanivorans</name>
    <dbReference type="NCBI Taxonomy" id="1917421"/>
    <lineage>
        <taxon>Bacteria</taxon>
        <taxon>Pseudomonadati</taxon>
        <taxon>Pseudomonadota</taxon>
        <taxon>Gammaproteobacteria</taxon>
        <taxon>Pseudomonadales</taxon>
        <taxon>Ketobacteraceae</taxon>
        <taxon>Ketobacter</taxon>
    </lineage>
</organism>
<dbReference type="Proteomes" id="UP000235116">
    <property type="component" value="Chromosome"/>
</dbReference>
<dbReference type="RefSeq" id="WP_101895031.1">
    <property type="nucleotide sequence ID" value="NZ_CP022684.1"/>
</dbReference>
<accession>A0A2K9LMS1</accession>
<feature type="transmembrane region" description="Helical" evidence="1">
    <location>
        <begin position="306"/>
        <end position="324"/>
    </location>
</feature>
<feature type="transmembrane region" description="Helical" evidence="1">
    <location>
        <begin position="12"/>
        <end position="31"/>
    </location>
</feature>
<evidence type="ECO:0000313" key="3">
    <source>
        <dbReference type="Proteomes" id="UP000235116"/>
    </source>
</evidence>
<keyword evidence="1" id="KW-0472">Membrane</keyword>
<feature type="transmembrane region" description="Helical" evidence="1">
    <location>
        <begin position="168"/>
        <end position="185"/>
    </location>
</feature>
<protein>
    <recommendedName>
        <fullName evidence="4">Glycosyltransferase RgtA/B/C/D-like domain-containing protein</fullName>
    </recommendedName>
</protein>
<keyword evidence="1" id="KW-1133">Transmembrane helix</keyword>
<feature type="transmembrane region" description="Helical" evidence="1">
    <location>
        <begin position="109"/>
        <end position="129"/>
    </location>
</feature>
<keyword evidence="1" id="KW-0812">Transmembrane</keyword>
<feature type="transmembrane region" description="Helical" evidence="1">
    <location>
        <begin position="282"/>
        <end position="300"/>
    </location>
</feature>
<gene>
    <name evidence="2" type="ORF">Kalk_15025</name>
</gene>
<sequence length="574" mass="64646">MWYLGKLEHKPAWVLAITAILTLPALFSGWLGDDYIHYALLHPDINIPATQDWSLFGLFSWVDSAPERTQFLIDMGVIPWWTYEGFRYQFWRPLAELSHWLDHALWRDLAFMMHMQSLAWYLGLGALLYHLYCRMSMQPIAAIAGLALFLWDSTHGLTLGWIANRNAIMASLFGVLCLLSFLNWRMSGSYRAFIFSLVWLLCSLLSGEIGISTSAYLGAYALMLDKAGPKRALIALWPYALMCVGWWVLYKMGGFGAYHSDTTYIDPSASPLIFLGRLGERIPVLLFAQFGLVPADVFGFNPDGMMVFSIVSVLFLAVLLFILLPLLRQSALARFWALGCLFSVVPISAAIPADRNLLMVGIGASALLGLLFESVAARFVDSRFVRIGAYVLFVAHLVISPLLMPLLSYSPQIWSKLMALDINQRMPVERESDRVLLFGLSMPISLATTPMRFAHKRTIPERLWMISSDAMDFTIRRIGENKVEIQSEKGMINEFEQSVRDLSREPLKVGQVVATDGMRLEVKKLDSSGHPLLLELEFDQGHASDVVAVYWKGKEFKRARLPEVGSAIELNLAE</sequence>
<dbReference type="AlphaFoldDB" id="A0A2K9LMS1"/>
<evidence type="ECO:0000256" key="1">
    <source>
        <dbReference type="SAM" id="Phobius"/>
    </source>
</evidence>
<evidence type="ECO:0008006" key="4">
    <source>
        <dbReference type="Google" id="ProtNLM"/>
    </source>
</evidence>